<reference evidence="1" key="1">
    <citation type="journal article" date="2019" name="bioRxiv">
        <title>The Genome of the Zebra Mussel, Dreissena polymorpha: A Resource for Invasive Species Research.</title>
        <authorList>
            <person name="McCartney M.A."/>
            <person name="Auch B."/>
            <person name="Kono T."/>
            <person name="Mallez S."/>
            <person name="Zhang Y."/>
            <person name="Obille A."/>
            <person name="Becker A."/>
            <person name="Abrahante J.E."/>
            <person name="Garbe J."/>
            <person name="Badalamenti J.P."/>
            <person name="Herman A."/>
            <person name="Mangelson H."/>
            <person name="Liachko I."/>
            <person name="Sullivan S."/>
            <person name="Sone E.D."/>
            <person name="Koren S."/>
            <person name="Silverstein K.A.T."/>
            <person name="Beckman K.B."/>
            <person name="Gohl D.M."/>
        </authorList>
    </citation>
    <scope>NUCLEOTIDE SEQUENCE</scope>
    <source>
        <strain evidence="1">Duluth1</strain>
        <tissue evidence="1">Whole animal</tissue>
    </source>
</reference>
<protein>
    <submittedName>
        <fullName evidence="1">Uncharacterized protein</fullName>
    </submittedName>
</protein>
<keyword evidence="2" id="KW-1185">Reference proteome</keyword>
<evidence type="ECO:0000313" key="2">
    <source>
        <dbReference type="Proteomes" id="UP000828390"/>
    </source>
</evidence>
<dbReference type="Proteomes" id="UP000828390">
    <property type="component" value="Unassembled WGS sequence"/>
</dbReference>
<proteinExistence type="predicted"/>
<dbReference type="AlphaFoldDB" id="A0A9D4N2W1"/>
<dbReference type="EMBL" id="JAIWYP010000001">
    <property type="protein sequence ID" value="KAH3887046.1"/>
    <property type="molecule type" value="Genomic_DNA"/>
</dbReference>
<organism evidence="1 2">
    <name type="scientific">Dreissena polymorpha</name>
    <name type="common">Zebra mussel</name>
    <name type="synonym">Mytilus polymorpha</name>
    <dbReference type="NCBI Taxonomy" id="45954"/>
    <lineage>
        <taxon>Eukaryota</taxon>
        <taxon>Metazoa</taxon>
        <taxon>Spiralia</taxon>
        <taxon>Lophotrochozoa</taxon>
        <taxon>Mollusca</taxon>
        <taxon>Bivalvia</taxon>
        <taxon>Autobranchia</taxon>
        <taxon>Heteroconchia</taxon>
        <taxon>Euheterodonta</taxon>
        <taxon>Imparidentia</taxon>
        <taxon>Neoheterodontei</taxon>
        <taxon>Myida</taxon>
        <taxon>Dreissenoidea</taxon>
        <taxon>Dreissenidae</taxon>
        <taxon>Dreissena</taxon>
    </lineage>
</organism>
<sequence length="157" mass="18229">MVQTWHQKKRELLCELSEHQDAVRKLMEARKECWMSESKVKKYKLITSVHTYAHRHNPEDLKGRTKALRDMQKVLVNKEEVHIKACESFKEMLLVEINLRETIHKSRAQTCPWETSCARAASTQSSTPTINHSKCTASFNMAPNTRLSPRQHVSTLT</sequence>
<accession>A0A9D4N2W1</accession>
<evidence type="ECO:0000313" key="1">
    <source>
        <dbReference type="EMBL" id="KAH3887046.1"/>
    </source>
</evidence>
<gene>
    <name evidence="1" type="ORF">DPMN_011059</name>
</gene>
<reference evidence="1" key="2">
    <citation type="submission" date="2020-11" db="EMBL/GenBank/DDBJ databases">
        <authorList>
            <person name="McCartney M.A."/>
            <person name="Auch B."/>
            <person name="Kono T."/>
            <person name="Mallez S."/>
            <person name="Becker A."/>
            <person name="Gohl D.M."/>
            <person name="Silverstein K.A.T."/>
            <person name="Koren S."/>
            <person name="Bechman K.B."/>
            <person name="Herman A."/>
            <person name="Abrahante J.E."/>
            <person name="Garbe J."/>
        </authorList>
    </citation>
    <scope>NUCLEOTIDE SEQUENCE</scope>
    <source>
        <strain evidence="1">Duluth1</strain>
        <tissue evidence="1">Whole animal</tissue>
    </source>
</reference>
<name>A0A9D4N2W1_DREPO</name>
<comment type="caution">
    <text evidence="1">The sequence shown here is derived from an EMBL/GenBank/DDBJ whole genome shotgun (WGS) entry which is preliminary data.</text>
</comment>